<keyword evidence="1" id="KW-1133">Transmembrane helix</keyword>
<evidence type="ECO:0000256" key="1">
    <source>
        <dbReference type="SAM" id="Phobius"/>
    </source>
</evidence>
<comment type="caution">
    <text evidence="2">The sequence shown here is derived from an EMBL/GenBank/DDBJ whole genome shotgun (WGS) entry which is preliminary data.</text>
</comment>
<name>A0ABN2YA38_9ACTN</name>
<dbReference type="Proteomes" id="UP001500443">
    <property type="component" value="Unassembled WGS sequence"/>
</dbReference>
<proteinExistence type="predicted"/>
<feature type="transmembrane region" description="Helical" evidence="1">
    <location>
        <begin position="42"/>
        <end position="62"/>
    </location>
</feature>
<reference evidence="2 3" key="1">
    <citation type="journal article" date="2019" name="Int. J. Syst. Evol. Microbiol.">
        <title>The Global Catalogue of Microorganisms (GCM) 10K type strain sequencing project: providing services to taxonomists for standard genome sequencing and annotation.</title>
        <authorList>
            <consortium name="The Broad Institute Genomics Platform"/>
            <consortium name="The Broad Institute Genome Sequencing Center for Infectious Disease"/>
            <person name="Wu L."/>
            <person name="Ma J."/>
        </authorList>
    </citation>
    <scope>NUCLEOTIDE SEQUENCE [LARGE SCALE GENOMIC DNA]</scope>
    <source>
        <strain evidence="2 3">JCM 15481</strain>
    </source>
</reference>
<organism evidence="2 3">
    <name type="scientific">Streptomyces synnematoformans</name>
    <dbReference type="NCBI Taxonomy" id="415721"/>
    <lineage>
        <taxon>Bacteria</taxon>
        <taxon>Bacillati</taxon>
        <taxon>Actinomycetota</taxon>
        <taxon>Actinomycetes</taxon>
        <taxon>Kitasatosporales</taxon>
        <taxon>Streptomycetaceae</taxon>
        <taxon>Streptomyces</taxon>
    </lineage>
</organism>
<evidence type="ECO:0000313" key="3">
    <source>
        <dbReference type="Proteomes" id="UP001500443"/>
    </source>
</evidence>
<evidence type="ECO:0000313" key="2">
    <source>
        <dbReference type="EMBL" id="GAA2123283.1"/>
    </source>
</evidence>
<feature type="transmembrane region" description="Helical" evidence="1">
    <location>
        <begin position="12"/>
        <end position="30"/>
    </location>
</feature>
<protein>
    <submittedName>
        <fullName evidence="2">Uncharacterized protein</fullName>
    </submittedName>
</protein>
<keyword evidence="3" id="KW-1185">Reference proteome</keyword>
<gene>
    <name evidence="2" type="ORF">GCM10009802_27570</name>
</gene>
<dbReference type="EMBL" id="BAAAPF010000072">
    <property type="protein sequence ID" value="GAA2123283.1"/>
    <property type="molecule type" value="Genomic_DNA"/>
</dbReference>
<sequence length="140" mass="15331">MPWLPTSSDIPLEGWWILAASAVLIHLVYVPKWGASRPIERAVAFAYPVIAFIGSVFVGVSADASEELFWAGYVWVMLTPTLIMAGNGREMDKAERAQKKQGGNLQDYVPSNVKKRMRAQTVGALLLGLWLIVTSQEGVG</sequence>
<dbReference type="RefSeq" id="WP_344290309.1">
    <property type="nucleotide sequence ID" value="NZ_BAAAPF010000072.1"/>
</dbReference>
<accession>A0ABN2YA38</accession>
<feature type="transmembrane region" description="Helical" evidence="1">
    <location>
        <begin position="68"/>
        <end position="86"/>
    </location>
</feature>
<keyword evidence="1" id="KW-0472">Membrane</keyword>
<keyword evidence="1" id="KW-0812">Transmembrane</keyword>